<protein>
    <submittedName>
        <fullName evidence="5">Pentatricopeptide repeat-containing protein At1g03540</fullName>
    </submittedName>
</protein>
<feature type="repeat" description="PPR" evidence="3">
    <location>
        <begin position="177"/>
        <end position="211"/>
    </location>
</feature>
<dbReference type="GeneID" id="115730892"/>
<dbReference type="KEGG" id="rarg:115730892"/>
<dbReference type="FunFam" id="1.25.40.10:FF:001535">
    <property type="entry name" value="Putative pentatricopeptide repeat-containing protein, mitochondrial"/>
    <property type="match status" value="1"/>
</dbReference>
<evidence type="ECO:0000313" key="4">
    <source>
        <dbReference type="Proteomes" id="UP000827889"/>
    </source>
</evidence>
<dbReference type="OrthoDB" id="185373at2759"/>
<dbReference type="RefSeq" id="XP_030517370.1">
    <property type="nucleotide sequence ID" value="XM_030661510.2"/>
</dbReference>
<evidence type="ECO:0000256" key="2">
    <source>
        <dbReference type="ARBA" id="ARBA00061659"/>
    </source>
</evidence>
<feature type="repeat" description="PPR" evidence="3">
    <location>
        <begin position="476"/>
        <end position="510"/>
    </location>
</feature>
<feature type="repeat" description="PPR" evidence="3">
    <location>
        <begin position="379"/>
        <end position="413"/>
    </location>
</feature>
<keyword evidence="4" id="KW-1185">Reference proteome</keyword>
<gene>
    <name evidence="5" type="primary">LOC115730892</name>
</gene>
<feature type="repeat" description="PPR" evidence="3">
    <location>
        <begin position="278"/>
        <end position="312"/>
    </location>
</feature>
<evidence type="ECO:0000256" key="1">
    <source>
        <dbReference type="ARBA" id="ARBA00022737"/>
    </source>
</evidence>
<dbReference type="Gene3D" id="1.25.40.10">
    <property type="entry name" value="Tetratricopeptide repeat domain"/>
    <property type="match status" value="5"/>
</dbReference>
<dbReference type="Pfam" id="PF12854">
    <property type="entry name" value="PPR_1"/>
    <property type="match status" value="1"/>
</dbReference>
<dbReference type="PANTHER" id="PTHR47926:SF525">
    <property type="entry name" value="EMB2261"/>
    <property type="match status" value="1"/>
</dbReference>
<reference evidence="5" key="1">
    <citation type="submission" date="2025-08" db="UniProtKB">
        <authorList>
            <consortium name="RefSeq"/>
        </authorList>
    </citation>
    <scope>IDENTIFICATION</scope>
    <source>
        <tissue evidence="5">Leaf</tissue>
    </source>
</reference>
<comment type="similarity">
    <text evidence="2">Belongs to the PPR family. PCMP-E subfamily.</text>
</comment>
<dbReference type="SUPFAM" id="SSF48452">
    <property type="entry name" value="TPR-like"/>
    <property type="match status" value="1"/>
</dbReference>
<dbReference type="InterPro" id="IPR046960">
    <property type="entry name" value="PPR_At4g14850-like_plant"/>
</dbReference>
<dbReference type="FunFam" id="1.25.40.10:FF:000090">
    <property type="entry name" value="Pentatricopeptide repeat-containing protein, chloroplastic"/>
    <property type="match status" value="1"/>
</dbReference>
<keyword evidence="1" id="KW-0677">Repeat</keyword>
<dbReference type="FunFam" id="1.25.40.10:FF:000344">
    <property type="entry name" value="Pentatricopeptide repeat-containing protein"/>
    <property type="match status" value="1"/>
</dbReference>
<dbReference type="Pfam" id="PF01535">
    <property type="entry name" value="PPR"/>
    <property type="match status" value="2"/>
</dbReference>
<name>A0A8B8N4P0_9MYRT</name>
<dbReference type="Proteomes" id="UP000827889">
    <property type="component" value="Chromosome 6"/>
</dbReference>
<dbReference type="NCBIfam" id="TIGR00756">
    <property type="entry name" value="PPR"/>
    <property type="match status" value="4"/>
</dbReference>
<dbReference type="InterPro" id="IPR002885">
    <property type="entry name" value="PPR_rpt"/>
</dbReference>
<dbReference type="PROSITE" id="PS51375">
    <property type="entry name" value="PPR"/>
    <property type="match status" value="4"/>
</dbReference>
<evidence type="ECO:0000313" key="5">
    <source>
        <dbReference type="RefSeq" id="XP_030517370.1"/>
    </source>
</evidence>
<proteinExistence type="inferred from homology"/>
<dbReference type="InterPro" id="IPR046848">
    <property type="entry name" value="E_motif"/>
</dbReference>
<dbReference type="PANTHER" id="PTHR47926">
    <property type="entry name" value="PENTATRICOPEPTIDE REPEAT-CONTAINING PROTEIN"/>
    <property type="match status" value="1"/>
</dbReference>
<evidence type="ECO:0000256" key="3">
    <source>
        <dbReference type="PROSITE-ProRule" id="PRU00708"/>
    </source>
</evidence>
<dbReference type="AlphaFoldDB" id="A0A8B8N4P0"/>
<dbReference type="Pfam" id="PF20431">
    <property type="entry name" value="E_motif"/>
    <property type="match status" value="1"/>
</dbReference>
<sequence length="654" mass="73158">MTFLGGSRALDPIQGDVFFRIGRCLLTADVRTEASKSLGRRRFGFRFVSLRFMKLFSRRHCSSLPSPAAISAGNFTSDNASEIVRLCKSRALLDAIRLLNSTDPSSIRNKHVLYGSLLQTCATAVSFDPGLQIHARVVKSGLDADGFVGNSLITLYFKSSSNISETRRVFDGLFAKDVISWTSMISGYVKVGQCEDSLKLFWEMLGSGIEPNCFTISAVIKACSELGRVRLGWCFHGVVFRYGFDSNRVISSALIDMYGRNCCLNEARRVFDELLEPDAICWTSVISAYTRNDMYEEALESFYYMQRNHLKPDNFTFGSVLTACGNLGWLKQGKQVHSKAITFGLFGHVVVESSLVDMYGKCGSLDEAQRAFDRMINKNSVSLSALLGGYCQSGKFETAIQLFREMGNADLYDFGTIIRACAGLAAVRPGKEVHCQYVRRVGWRDVIIESALVDLYAKCGCIDFSYRIFVSMRVRNLITWNSMISGFAQNGRGREALEIFDEMTKLGVRPDYISFVGVLFACSQTGLVGEGRKYFTLMTEGYRIKAGTEHYNCMVDLLGRAGLLEEAEKLVKNAEYRDDPSLWEVLLSACTTSTNSASAERIAKKILELKPDHHLSYVVLANVYRSVGRWSDALQIRSLMYDRKVKKMPAMSWT</sequence>
<dbReference type="Pfam" id="PF13041">
    <property type="entry name" value="PPR_2"/>
    <property type="match status" value="3"/>
</dbReference>
<organism evidence="4 5">
    <name type="scientific">Rhodamnia argentea</name>
    <dbReference type="NCBI Taxonomy" id="178133"/>
    <lineage>
        <taxon>Eukaryota</taxon>
        <taxon>Viridiplantae</taxon>
        <taxon>Streptophyta</taxon>
        <taxon>Embryophyta</taxon>
        <taxon>Tracheophyta</taxon>
        <taxon>Spermatophyta</taxon>
        <taxon>Magnoliopsida</taxon>
        <taxon>eudicotyledons</taxon>
        <taxon>Gunneridae</taxon>
        <taxon>Pentapetalae</taxon>
        <taxon>rosids</taxon>
        <taxon>malvids</taxon>
        <taxon>Myrtales</taxon>
        <taxon>Myrtaceae</taxon>
        <taxon>Myrtoideae</taxon>
        <taxon>Myrteae</taxon>
        <taxon>Australasian group</taxon>
        <taxon>Rhodamnia</taxon>
    </lineage>
</organism>
<accession>A0A8B8N4P0</accession>
<dbReference type="GO" id="GO:0003723">
    <property type="term" value="F:RNA binding"/>
    <property type="evidence" value="ECO:0007669"/>
    <property type="project" value="InterPro"/>
</dbReference>
<dbReference type="InterPro" id="IPR011990">
    <property type="entry name" value="TPR-like_helical_dom_sf"/>
</dbReference>
<dbReference type="GO" id="GO:0009451">
    <property type="term" value="P:RNA modification"/>
    <property type="evidence" value="ECO:0007669"/>
    <property type="project" value="InterPro"/>
</dbReference>